<keyword evidence="5" id="KW-1185">Reference proteome</keyword>
<dbReference type="PANTHER" id="PTHR23359">
    <property type="entry name" value="NUCLEOTIDE KINASE"/>
    <property type="match status" value="1"/>
</dbReference>
<evidence type="ECO:0000256" key="3">
    <source>
        <dbReference type="ARBA" id="ARBA00022777"/>
    </source>
</evidence>
<evidence type="ECO:0000313" key="4">
    <source>
        <dbReference type="EMBL" id="CAI2377575.1"/>
    </source>
</evidence>
<dbReference type="GO" id="GO:0005524">
    <property type="term" value="F:ATP binding"/>
    <property type="evidence" value="ECO:0007669"/>
    <property type="project" value="InterPro"/>
</dbReference>
<gene>
    <name evidence="4" type="ORF">ECRASSUSDP1_LOCUS18963</name>
</gene>
<dbReference type="InterPro" id="IPR027417">
    <property type="entry name" value="P-loop_NTPase"/>
</dbReference>
<dbReference type="InterPro" id="IPR000850">
    <property type="entry name" value="Adenylat/UMP-CMP_kin"/>
</dbReference>
<name>A0AAD1XSM1_EUPCR</name>
<evidence type="ECO:0000313" key="5">
    <source>
        <dbReference type="Proteomes" id="UP001295684"/>
    </source>
</evidence>
<comment type="caution">
    <text evidence="4">The sequence shown here is derived from an EMBL/GenBank/DDBJ whole genome shotgun (WGS) entry which is preliminary data.</text>
</comment>
<dbReference type="SUPFAM" id="SSF52540">
    <property type="entry name" value="P-loop containing nucleoside triphosphate hydrolases"/>
    <property type="match status" value="1"/>
</dbReference>
<keyword evidence="1" id="KW-0808">Transferase</keyword>
<dbReference type="CDD" id="cd22976">
    <property type="entry name" value="DD_EFCAB10"/>
    <property type="match status" value="1"/>
</dbReference>
<evidence type="ECO:0000256" key="2">
    <source>
        <dbReference type="ARBA" id="ARBA00022741"/>
    </source>
</evidence>
<dbReference type="Gene3D" id="3.40.50.300">
    <property type="entry name" value="P-loop containing nucleotide triphosphate hydrolases"/>
    <property type="match status" value="1"/>
</dbReference>
<dbReference type="GO" id="GO:0006139">
    <property type="term" value="P:nucleobase-containing compound metabolic process"/>
    <property type="evidence" value="ECO:0007669"/>
    <property type="project" value="InterPro"/>
</dbReference>
<keyword evidence="2" id="KW-0547">Nucleotide-binding</keyword>
<sequence>MDKIQKYEFVKKSREYLDEKKVTALFKNLTKQLLIHRPDSPIDFLINRINKKEPIRVFLIGAPGSIAKMLARRISKEVEFTTISAGELMKKESNRSINPAEVKEEIDQFRVVCDSNLPSIIKNNILKCESEGKNWILEGFPRTKTQVLNLQRIGIIPDIIVFLEVEREASFEKIKRNITDSDSTITGDEIDVAAEKILQEYELQLAQVKESYSKFVNVFPKTKPMDEMEKDLLEMVKLKADDPLLPPGIKIIKEETEEEIEE</sequence>
<protein>
    <recommendedName>
        <fullName evidence="6">Adenylate kinase</fullName>
    </recommendedName>
</protein>
<dbReference type="EMBL" id="CAMPGE010019226">
    <property type="protein sequence ID" value="CAI2377575.1"/>
    <property type="molecule type" value="Genomic_DNA"/>
</dbReference>
<dbReference type="Pfam" id="PF00406">
    <property type="entry name" value="ADK"/>
    <property type="match status" value="1"/>
</dbReference>
<dbReference type="GO" id="GO:0019205">
    <property type="term" value="F:nucleobase-containing compound kinase activity"/>
    <property type="evidence" value="ECO:0007669"/>
    <property type="project" value="InterPro"/>
</dbReference>
<dbReference type="AlphaFoldDB" id="A0AAD1XSM1"/>
<dbReference type="SUPFAM" id="SSF47391">
    <property type="entry name" value="Dimerization-anchoring domain of cAMP-dependent PK regulatory subunit"/>
    <property type="match status" value="1"/>
</dbReference>
<dbReference type="InterPro" id="IPR049760">
    <property type="entry name" value="DD_EFCAB10"/>
</dbReference>
<keyword evidence="3" id="KW-0418">Kinase</keyword>
<dbReference type="Proteomes" id="UP001295684">
    <property type="component" value="Unassembled WGS sequence"/>
</dbReference>
<accession>A0AAD1XSM1</accession>
<dbReference type="Gene3D" id="1.20.890.10">
    <property type="entry name" value="cAMP-dependent protein kinase regulatory subunit, dimerization-anchoring domain"/>
    <property type="match status" value="1"/>
</dbReference>
<organism evidence="4 5">
    <name type="scientific">Euplotes crassus</name>
    <dbReference type="NCBI Taxonomy" id="5936"/>
    <lineage>
        <taxon>Eukaryota</taxon>
        <taxon>Sar</taxon>
        <taxon>Alveolata</taxon>
        <taxon>Ciliophora</taxon>
        <taxon>Intramacronucleata</taxon>
        <taxon>Spirotrichea</taxon>
        <taxon>Hypotrichia</taxon>
        <taxon>Euplotida</taxon>
        <taxon>Euplotidae</taxon>
        <taxon>Moneuplotes</taxon>
    </lineage>
</organism>
<evidence type="ECO:0008006" key="6">
    <source>
        <dbReference type="Google" id="ProtNLM"/>
    </source>
</evidence>
<reference evidence="4" key="1">
    <citation type="submission" date="2023-07" db="EMBL/GenBank/DDBJ databases">
        <authorList>
            <consortium name="AG Swart"/>
            <person name="Singh M."/>
            <person name="Singh A."/>
            <person name="Seah K."/>
            <person name="Emmerich C."/>
        </authorList>
    </citation>
    <scope>NUCLEOTIDE SEQUENCE</scope>
    <source>
        <strain evidence="4">DP1</strain>
    </source>
</reference>
<proteinExistence type="predicted"/>
<evidence type="ECO:0000256" key="1">
    <source>
        <dbReference type="ARBA" id="ARBA00022679"/>
    </source>
</evidence>